<feature type="region of interest" description="Disordered" evidence="1">
    <location>
        <begin position="128"/>
        <end position="152"/>
    </location>
</feature>
<evidence type="ECO:0000256" key="1">
    <source>
        <dbReference type="SAM" id="MobiDB-lite"/>
    </source>
</evidence>
<evidence type="ECO:0000256" key="2">
    <source>
        <dbReference type="SAM" id="Phobius"/>
    </source>
</evidence>
<organism evidence="3">
    <name type="scientific">uncultured bacterium A1Q1_fos_15</name>
    <dbReference type="NCBI Taxonomy" id="1256548"/>
    <lineage>
        <taxon>Bacteria</taxon>
        <taxon>environmental samples</taxon>
    </lineage>
</organism>
<evidence type="ECO:0000313" key="3">
    <source>
        <dbReference type="EMBL" id="AGC72409.1"/>
    </source>
</evidence>
<feature type="transmembrane region" description="Helical" evidence="2">
    <location>
        <begin position="63"/>
        <end position="85"/>
    </location>
</feature>
<dbReference type="EMBL" id="JX649900">
    <property type="protein sequence ID" value="AGC72409.1"/>
    <property type="molecule type" value="Genomic_DNA"/>
</dbReference>
<reference evidence="3" key="1">
    <citation type="submission" date="2012-09" db="EMBL/GenBank/DDBJ databases">
        <title>Metagenomic Characterization of a Microbial Community in Wastewater Detects High Levels of Antibiotic Resistance.</title>
        <authorList>
            <person name="Abrams M."/>
            <person name="Caldwell A."/>
            <person name="Vandaei E."/>
            <person name="Lee W."/>
            <person name="Perrott J."/>
            <person name="Khan S.Y."/>
            <person name="Ta J."/>
            <person name="Romero D."/>
            <person name="Nguyen V."/>
            <person name="Pourmand N."/>
            <person name="Ouverney C.C."/>
        </authorList>
    </citation>
    <scope>NUCLEOTIDE SEQUENCE</scope>
</reference>
<keyword evidence="2" id="KW-0472">Membrane</keyword>
<accession>L7VXQ7</accession>
<keyword evidence="2" id="KW-0812">Transmembrane</keyword>
<keyword evidence="2" id="KW-1133">Transmembrane helix</keyword>
<protein>
    <submittedName>
        <fullName evidence="3">Uncharacterized protein</fullName>
    </submittedName>
</protein>
<sequence length="290" mass="29598">MATVVDRHRMMSDVTSKLPDSAVPDRASFTQIPDQFVPGKSICDQLPFGAEGRAPGRAQAAKNLVVIGGAFGFTALLGLGSWALAGGDSYEPAMSSGATTPTLAVPSSAPGHRAAVVTARVVRSAGRAFEAPDTGPDVSLADDGGAGSNSAAPVMPNVDAVLAGRTVDAVRDDPALDPWQIGAGRSVDPITSVRVDLRPGTGPDPSVVCAYDGDISSVRADVFFGACAHAVSGDVRASVSVQHMVAVAKRQRSGSTVEAAGLRFDLILGDGVGSEPVESRLIVRPVQSSR</sequence>
<proteinExistence type="predicted"/>
<name>L7VXQ7_9BACT</name>
<dbReference type="AlphaFoldDB" id="L7VXQ7"/>